<dbReference type="Proteomes" id="UP001500320">
    <property type="component" value="Unassembled WGS sequence"/>
</dbReference>
<keyword evidence="1" id="KW-1133">Transmembrane helix</keyword>
<proteinExistence type="predicted"/>
<keyword evidence="1" id="KW-0472">Membrane</keyword>
<comment type="caution">
    <text evidence="2">The sequence shown here is derived from an EMBL/GenBank/DDBJ whole genome shotgun (WGS) entry which is preliminary data.</text>
</comment>
<feature type="transmembrane region" description="Helical" evidence="1">
    <location>
        <begin position="49"/>
        <end position="74"/>
    </location>
</feature>
<keyword evidence="3" id="KW-1185">Reference proteome</keyword>
<keyword evidence="1" id="KW-0812">Transmembrane</keyword>
<dbReference type="Pfam" id="PF07332">
    <property type="entry name" value="Phage_holin_3_6"/>
    <property type="match status" value="1"/>
</dbReference>
<evidence type="ECO:0000256" key="1">
    <source>
        <dbReference type="SAM" id="Phobius"/>
    </source>
</evidence>
<gene>
    <name evidence="2" type="ORF">GCM10010466_21080</name>
</gene>
<dbReference type="EMBL" id="BAAAUT010000014">
    <property type="protein sequence ID" value="GAA3130191.1"/>
    <property type="molecule type" value="Genomic_DNA"/>
</dbReference>
<reference evidence="3" key="1">
    <citation type="journal article" date="2019" name="Int. J. Syst. Evol. Microbiol.">
        <title>The Global Catalogue of Microorganisms (GCM) 10K type strain sequencing project: providing services to taxonomists for standard genome sequencing and annotation.</title>
        <authorList>
            <consortium name="The Broad Institute Genomics Platform"/>
            <consortium name="The Broad Institute Genome Sequencing Center for Infectious Disease"/>
            <person name="Wu L."/>
            <person name="Ma J."/>
        </authorList>
    </citation>
    <scope>NUCLEOTIDE SEQUENCE [LARGE SCALE GENOMIC DNA]</scope>
    <source>
        <strain evidence="3">JCM 9373</strain>
    </source>
</reference>
<name>A0ABP6MZM1_9ACTN</name>
<evidence type="ECO:0000313" key="3">
    <source>
        <dbReference type="Proteomes" id="UP001500320"/>
    </source>
</evidence>
<organism evidence="2 3">
    <name type="scientific">Planomonospora alba</name>
    <dbReference type="NCBI Taxonomy" id="161354"/>
    <lineage>
        <taxon>Bacteria</taxon>
        <taxon>Bacillati</taxon>
        <taxon>Actinomycetota</taxon>
        <taxon>Actinomycetes</taxon>
        <taxon>Streptosporangiales</taxon>
        <taxon>Streptosporangiaceae</taxon>
        <taxon>Planomonospora</taxon>
    </lineage>
</organism>
<sequence length="132" mass="13750">MSTPVEPEPPSLGQLVGEIGEDLSRLFRQEVELAKAEIRQEAGKAGKAAGLLGGAGFAAAMTALLVTLALVFALGDAIGLGWAALIAAVLWAGAGAALFTTGRARLRQVSPTPEQTIETLKEDARWARNLTR</sequence>
<dbReference type="RefSeq" id="WP_344858281.1">
    <property type="nucleotide sequence ID" value="NZ_BAAAUT010000014.1"/>
</dbReference>
<protein>
    <submittedName>
        <fullName evidence="2">Phage holin family protein</fullName>
    </submittedName>
</protein>
<evidence type="ECO:0000313" key="2">
    <source>
        <dbReference type="EMBL" id="GAA3130191.1"/>
    </source>
</evidence>
<dbReference type="InterPro" id="IPR009937">
    <property type="entry name" value="Phage_holin_3_6"/>
</dbReference>
<accession>A0ABP6MZM1</accession>
<feature type="transmembrane region" description="Helical" evidence="1">
    <location>
        <begin position="80"/>
        <end position="99"/>
    </location>
</feature>